<accession>A0A0D2K3V8</accession>
<protein>
    <submittedName>
        <fullName evidence="3">Splicing factor 3B subunit 1</fullName>
    </submittedName>
</protein>
<evidence type="ECO:0000313" key="4">
    <source>
        <dbReference type="Proteomes" id="UP000054498"/>
    </source>
</evidence>
<dbReference type="PANTHER" id="PTHR12097">
    <property type="entry name" value="SPLICING FACTOR 3B, SUBUNIT 1-RELATED"/>
    <property type="match status" value="1"/>
</dbReference>
<feature type="compositionally biased region" description="Low complexity" evidence="1">
    <location>
        <begin position="150"/>
        <end position="172"/>
    </location>
</feature>
<feature type="compositionally biased region" description="Low complexity" evidence="1">
    <location>
        <begin position="239"/>
        <end position="251"/>
    </location>
</feature>
<organism evidence="3 4">
    <name type="scientific">Monoraphidium neglectum</name>
    <dbReference type="NCBI Taxonomy" id="145388"/>
    <lineage>
        <taxon>Eukaryota</taxon>
        <taxon>Viridiplantae</taxon>
        <taxon>Chlorophyta</taxon>
        <taxon>core chlorophytes</taxon>
        <taxon>Chlorophyceae</taxon>
        <taxon>CS clade</taxon>
        <taxon>Sphaeropleales</taxon>
        <taxon>Selenastraceae</taxon>
        <taxon>Monoraphidium</taxon>
    </lineage>
</organism>
<evidence type="ECO:0000256" key="1">
    <source>
        <dbReference type="SAM" id="MobiDB-lite"/>
    </source>
</evidence>
<feature type="region of interest" description="Disordered" evidence="1">
    <location>
        <begin position="150"/>
        <end position="295"/>
    </location>
</feature>
<dbReference type="STRING" id="145388.A0A0D2K3V8"/>
<feature type="compositionally biased region" description="Acidic residues" evidence="1">
    <location>
        <begin position="58"/>
        <end position="67"/>
    </location>
</feature>
<dbReference type="Pfam" id="PF08920">
    <property type="entry name" value="SF3b1"/>
    <property type="match status" value="1"/>
</dbReference>
<dbReference type="AlphaFoldDB" id="A0A0D2K3V8"/>
<evidence type="ECO:0000313" key="3">
    <source>
        <dbReference type="EMBL" id="KIZ05118.1"/>
    </source>
</evidence>
<dbReference type="KEGG" id="mng:MNEG_2844"/>
<dbReference type="RefSeq" id="XP_013904137.1">
    <property type="nucleotide sequence ID" value="XM_014048683.1"/>
</dbReference>
<feature type="compositionally biased region" description="Low complexity" evidence="1">
    <location>
        <begin position="11"/>
        <end position="22"/>
    </location>
</feature>
<reference evidence="3 4" key="1">
    <citation type="journal article" date="2013" name="BMC Genomics">
        <title>Reconstruction of the lipid metabolism for the microalga Monoraphidium neglectum from its genome sequence reveals characteristics suitable for biofuel production.</title>
        <authorList>
            <person name="Bogen C."/>
            <person name="Al-Dilaimi A."/>
            <person name="Albersmeier A."/>
            <person name="Wichmann J."/>
            <person name="Grundmann M."/>
            <person name="Rupp O."/>
            <person name="Lauersen K.J."/>
            <person name="Blifernez-Klassen O."/>
            <person name="Kalinowski J."/>
            <person name="Goesmann A."/>
            <person name="Mussgnug J.H."/>
            <person name="Kruse O."/>
        </authorList>
    </citation>
    <scope>NUCLEOTIDE SEQUENCE [LARGE SCALE GENOMIC DNA]</scope>
    <source>
        <strain evidence="3 4">SAG 48.87</strain>
    </source>
</reference>
<dbReference type="EMBL" id="KK100555">
    <property type="protein sequence ID" value="KIZ05118.1"/>
    <property type="molecule type" value="Genomic_DNA"/>
</dbReference>
<feature type="compositionally biased region" description="Basic and acidic residues" evidence="1">
    <location>
        <begin position="281"/>
        <end position="290"/>
    </location>
</feature>
<evidence type="ECO:0000259" key="2">
    <source>
        <dbReference type="Pfam" id="PF08920"/>
    </source>
</evidence>
<keyword evidence="4" id="KW-1185">Reference proteome</keyword>
<name>A0A0D2K3V8_9CHLO</name>
<dbReference type="GO" id="GO:0003729">
    <property type="term" value="F:mRNA binding"/>
    <property type="evidence" value="ECO:0007669"/>
    <property type="project" value="InterPro"/>
</dbReference>
<sequence length="501" mass="52104">MAQNGHDSELYAAGGDKYAGYATTIPMDEEEDEEEPRPGIGGPSAASLAALKHNIADPEAEGEDGEPDGFMRTKRIIDREDDYRRRRLNRALSPERNDAFVMGDKTPDARVRTYGDIMREAALARERDNTLRNIEAKKKAEAEAAEAAAAAGGSAAAGAAAQAAAAAAADAAGLKRKNRWDAGQNGEAKRPKSDWDADGGVEATPAAPSQWGATPGPAGGSKWDATPGPASSSGSRWDATPGPSTGAAAGARRNRWDETPKVDGGATPAWGGETPAVGADGAKKRSRWDETPAAPGGGAAAFGATPAIGGAFGATPAFTPGGAAGLETPAVLGGAVPMTPEQYHAAKVEREMEARNRPLSDEELDALLPGPEDGYKVLPAPPGYQPIYTPARKLMSTPTPMMGGGTPLYHMPVEDPGMKQAVPPQLEGLPDMKPEDMAFFGKLLQARGARGDAEDAELSVEEAKERKIMKLLLKVRGFGGKAARAAAKRARAPRWQLGCSG</sequence>
<gene>
    <name evidence="3" type="ORF">MNEG_2844</name>
</gene>
<dbReference type="GeneID" id="25735722"/>
<dbReference type="OrthoDB" id="438939at2759"/>
<dbReference type="Proteomes" id="UP000054498">
    <property type="component" value="Unassembled WGS sequence"/>
</dbReference>
<feature type="region of interest" description="Disordered" evidence="1">
    <location>
        <begin position="1"/>
        <end position="75"/>
    </location>
</feature>
<dbReference type="InterPro" id="IPR015016">
    <property type="entry name" value="SF3b_su1"/>
</dbReference>
<dbReference type="GO" id="GO:0000245">
    <property type="term" value="P:spliceosomal complex assembly"/>
    <property type="evidence" value="ECO:0007669"/>
    <property type="project" value="InterPro"/>
</dbReference>
<feature type="domain" description="Splicing factor 3B subunit 1" evidence="2">
    <location>
        <begin position="282"/>
        <end position="415"/>
    </location>
</feature>
<proteinExistence type="predicted"/>
<dbReference type="InterPro" id="IPR038737">
    <property type="entry name" value="SF3b_su1-like"/>
</dbReference>